<dbReference type="AlphaFoldDB" id="A0A8H5I2B8"/>
<dbReference type="OrthoDB" id="26719at2759"/>
<dbReference type="PANTHER" id="PTHR12215:SF10">
    <property type="entry name" value="L-AMINOADIPATE-SEMIALDEHYDE DEHYDROGENASE-PHOSPHOPANTETHEINYL TRANSFERASE"/>
    <property type="match status" value="1"/>
</dbReference>
<evidence type="ECO:0000313" key="5">
    <source>
        <dbReference type="Proteomes" id="UP000518752"/>
    </source>
</evidence>
<dbReference type="EMBL" id="JAACJN010000001">
    <property type="protein sequence ID" value="KAF5393899.1"/>
    <property type="molecule type" value="Genomic_DNA"/>
</dbReference>
<dbReference type="InterPro" id="IPR037143">
    <property type="entry name" value="4-PPantetheinyl_Trfase_dom_sf"/>
</dbReference>
<dbReference type="SUPFAM" id="SSF56214">
    <property type="entry name" value="4'-phosphopantetheinyl transferase"/>
    <property type="match status" value="1"/>
</dbReference>
<organism evidence="4 5">
    <name type="scientific">Collybiopsis confluens</name>
    <dbReference type="NCBI Taxonomy" id="2823264"/>
    <lineage>
        <taxon>Eukaryota</taxon>
        <taxon>Fungi</taxon>
        <taxon>Dikarya</taxon>
        <taxon>Basidiomycota</taxon>
        <taxon>Agaricomycotina</taxon>
        <taxon>Agaricomycetes</taxon>
        <taxon>Agaricomycetidae</taxon>
        <taxon>Agaricales</taxon>
        <taxon>Marasmiineae</taxon>
        <taxon>Omphalotaceae</taxon>
        <taxon>Collybiopsis</taxon>
    </lineage>
</organism>
<sequence length="165" mass="18763">MAYAPGTTHPPAYALGVDVMQVRLPRRDTYRSFINTFTEQLTPLERESVSPAVSPAEGLKRFFWLWTMKEAYTKALGLGLGFDFSRIEFDVKADIVRVDGKVPQGWKFHKFEVKEEGEIYVGVVAELLEGLQTAVVIPETEPKPWFKYFTATSFVEHTIEELSPT</sequence>
<dbReference type="InterPro" id="IPR008278">
    <property type="entry name" value="4-PPantetheinyl_Trfase_dom"/>
</dbReference>
<dbReference type="GO" id="GO:0019878">
    <property type="term" value="P:lysine biosynthetic process via aminoadipic acid"/>
    <property type="evidence" value="ECO:0007669"/>
    <property type="project" value="TreeGrafter"/>
</dbReference>
<name>A0A8H5I2B8_9AGAR</name>
<accession>A0A8H5I2B8</accession>
<dbReference type="GO" id="GO:0000287">
    <property type="term" value="F:magnesium ion binding"/>
    <property type="evidence" value="ECO:0007669"/>
    <property type="project" value="InterPro"/>
</dbReference>
<dbReference type="Gene3D" id="3.90.470.20">
    <property type="entry name" value="4'-phosphopantetheinyl transferase domain"/>
    <property type="match status" value="1"/>
</dbReference>
<gene>
    <name evidence="4" type="ORF">D9757_000214</name>
</gene>
<evidence type="ECO:0000256" key="2">
    <source>
        <dbReference type="ARBA" id="ARBA00022679"/>
    </source>
</evidence>
<feature type="domain" description="4'-phosphopantetheinyl transferase" evidence="3">
    <location>
        <begin position="15"/>
        <end position="94"/>
    </location>
</feature>
<dbReference type="GO" id="GO:0008897">
    <property type="term" value="F:holo-[acyl-carrier-protein] synthase activity"/>
    <property type="evidence" value="ECO:0007669"/>
    <property type="project" value="UniProtKB-EC"/>
</dbReference>
<dbReference type="Proteomes" id="UP000518752">
    <property type="component" value="Unassembled WGS sequence"/>
</dbReference>
<reference evidence="4 5" key="1">
    <citation type="journal article" date="2020" name="ISME J.">
        <title>Uncovering the hidden diversity of litter-decomposition mechanisms in mushroom-forming fungi.</title>
        <authorList>
            <person name="Floudas D."/>
            <person name="Bentzer J."/>
            <person name="Ahren D."/>
            <person name="Johansson T."/>
            <person name="Persson P."/>
            <person name="Tunlid A."/>
        </authorList>
    </citation>
    <scope>NUCLEOTIDE SEQUENCE [LARGE SCALE GENOMIC DNA]</scope>
    <source>
        <strain evidence="4 5">CBS 406.79</strain>
    </source>
</reference>
<keyword evidence="5" id="KW-1185">Reference proteome</keyword>
<comment type="caution">
    <text evidence="4">The sequence shown here is derived from an EMBL/GenBank/DDBJ whole genome shotgun (WGS) entry which is preliminary data.</text>
</comment>
<evidence type="ECO:0000256" key="1">
    <source>
        <dbReference type="ARBA" id="ARBA00013172"/>
    </source>
</evidence>
<evidence type="ECO:0000259" key="3">
    <source>
        <dbReference type="Pfam" id="PF01648"/>
    </source>
</evidence>
<proteinExistence type="predicted"/>
<evidence type="ECO:0000313" key="4">
    <source>
        <dbReference type="EMBL" id="KAF5393899.1"/>
    </source>
</evidence>
<dbReference type="GO" id="GO:0005829">
    <property type="term" value="C:cytosol"/>
    <property type="evidence" value="ECO:0007669"/>
    <property type="project" value="TreeGrafter"/>
</dbReference>
<protein>
    <recommendedName>
        <fullName evidence="1">holo-[acyl-carrier-protein] synthase</fullName>
        <ecNumber evidence="1">2.7.8.7</ecNumber>
    </recommendedName>
</protein>
<dbReference type="EC" id="2.7.8.7" evidence="1"/>
<keyword evidence="2" id="KW-0808">Transferase</keyword>
<dbReference type="PANTHER" id="PTHR12215">
    <property type="entry name" value="PHOSPHOPANTETHEINE TRANSFERASE"/>
    <property type="match status" value="1"/>
</dbReference>
<dbReference type="Pfam" id="PF01648">
    <property type="entry name" value="ACPS"/>
    <property type="match status" value="1"/>
</dbReference>
<dbReference type="InterPro" id="IPR050559">
    <property type="entry name" value="P-Pant_transferase_sf"/>
</dbReference>